<dbReference type="Gene3D" id="3.40.50.850">
    <property type="entry name" value="Isochorismatase-like"/>
    <property type="match status" value="1"/>
</dbReference>
<evidence type="ECO:0000256" key="1">
    <source>
        <dbReference type="ARBA" id="ARBA00022801"/>
    </source>
</evidence>
<dbReference type="InterPro" id="IPR036380">
    <property type="entry name" value="Isochorismatase-like_sf"/>
</dbReference>
<dbReference type="GO" id="GO:0016787">
    <property type="term" value="F:hydrolase activity"/>
    <property type="evidence" value="ECO:0007669"/>
    <property type="project" value="UniProtKB-KW"/>
</dbReference>
<evidence type="ECO:0000313" key="3">
    <source>
        <dbReference type="EMBL" id="MDJ1370891.1"/>
    </source>
</evidence>
<proteinExistence type="predicted"/>
<dbReference type="CDD" id="cd00431">
    <property type="entry name" value="cysteine_hydrolases"/>
    <property type="match status" value="1"/>
</dbReference>
<sequence length="171" mass="18475">MQEAFRREGGWQCVGYDAAAEQVARLAEAHSGDVIWTKFVRDPQEKGAWGPYYDRWSEFRVDEDSELWDITLPVPASDAVVTLPTFGKWGDELASLTEGHDLVVCGVATDCCVLSTVLPAVDAGRTVTVVTDACAGATAEVHDQALNLMGMLAPMVELTTTDELLAAKVVD</sequence>
<keyword evidence="4" id="KW-1185">Reference proteome</keyword>
<dbReference type="Pfam" id="PF00857">
    <property type="entry name" value="Isochorismatase"/>
    <property type="match status" value="1"/>
</dbReference>
<organism evidence="3 4">
    <name type="scientific">Gulosibacter molinativorax</name>
    <dbReference type="NCBI Taxonomy" id="256821"/>
    <lineage>
        <taxon>Bacteria</taxon>
        <taxon>Bacillati</taxon>
        <taxon>Actinomycetota</taxon>
        <taxon>Actinomycetes</taxon>
        <taxon>Micrococcales</taxon>
        <taxon>Microbacteriaceae</taxon>
        <taxon>Gulosibacter</taxon>
    </lineage>
</organism>
<evidence type="ECO:0000259" key="2">
    <source>
        <dbReference type="Pfam" id="PF00857"/>
    </source>
</evidence>
<dbReference type="Proteomes" id="UP001170379">
    <property type="component" value="Unassembled WGS sequence"/>
</dbReference>
<reference evidence="3" key="2">
    <citation type="journal article" date="2022" name="Sci. Rep.">
        <title>In silico prediction of the enzymes involved in the degradation of the herbicide molinate by Gulosibacter molinativorax ON4T.</title>
        <authorList>
            <person name="Lopes A.R."/>
            <person name="Bunin E."/>
            <person name="Viana A.T."/>
            <person name="Froufe H."/>
            <person name="Munoz-Merida A."/>
            <person name="Pinho D."/>
            <person name="Figueiredo J."/>
            <person name="Barroso C."/>
            <person name="Vaz-Moreira I."/>
            <person name="Bellanger X."/>
            <person name="Egas C."/>
            <person name="Nunes O.C."/>
        </authorList>
    </citation>
    <scope>NUCLEOTIDE SEQUENCE</scope>
    <source>
        <strain evidence="3">ON4</strain>
    </source>
</reference>
<feature type="domain" description="Isochorismatase-like" evidence="2">
    <location>
        <begin position="1"/>
        <end position="162"/>
    </location>
</feature>
<dbReference type="PANTHER" id="PTHR43540">
    <property type="entry name" value="PEROXYUREIDOACRYLATE/UREIDOACRYLATE AMIDOHYDROLASE-RELATED"/>
    <property type="match status" value="1"/>
</dbReference>
<name>A0ABT7C8C9_9MICO</name>
<accession>A0ABT7C8C9</accession>
<keyword evidence="1 3" id="KW-0378">Hydrolase</keyword>
<evidence type="ECO:0000313" key="4">
    <source>
        <dbReference type="Proteomes" id="UP001170379"/>
    </source>
</evidence>
<dbReference type="PANTHER" id="PTHR43540:SF6">
    <property type="entry name" value="ISOCHORISMATASE-LIKE DOMAIN-CONTAINING PROTEIN"/>
    <property type="match status" value="1"/>
</dbReference>
<dbReference type="InterPro" id="IPR000868">
    <property type="entry name" value="Isochorismatase-like_dom"/>
</dbReference>
<reference evidence="3" key="1">
    <citation type="submission" date="2018-03" db="EMBL/GenBank/DDBJ databases">
        <authorList>
            <person name="Nunes O.C."/>
            <person name="Lopes A.R."/>
            <person name="Froufe H."/>
            <person name="Munoz-Merida A."/>
            <person name="Barroso C."/>
            <person name="Egas C."/>
        </authorList>
    </citation>
    <scope>NUCLEOTIDE SEQUENCE</scope>
    <source>
        <strain evidence="3">ON4</strain>
    </source>
</reference>
<dbReference type="EMBL" id="PXVD01000007">
    <property type="protein sequence ID" value="MDJ1370891.1"/>
    <property type="molecule type" value="Genomic_DNA"/>
</dbReference>
<gene>
    <name evidence="3" type="ORF">C7K25_05855</name>
</gene>
<protein>
    <submittedName>
        <fullName evidence="3">Cysteine hydrolase</fullName>
    </submittedName>
</protein>
<comment type="caution">
    <text evidence="3">The sequence shown here is derived from an EMBL/GenBank/DDBJ whole genome shotgun (WGS) entry which is preliminary data.</text>
</comment>
<dbReference type="InterPro" id="IPR050272">
    <property type="entry name" value="Isochorismatase-like_hydrls"/>
</dbReference>
<dbReference type="SUPFAM" id="SSF52499">
    <property type="entry name" value="Isochorismatase-like hydrolases"/>
    <property type="match status" value="1"/>
</dbReference>